<evidence type="ECO:0000259" key="1">
    <source>
        <dbReference type="Pfam" id="PF20665"/>
    </source>
</evidence>
<comment type="caution">
    <text evidence="4">The sequence shown here is derived from an EMBL/GenBank/DDBJ whole genome shotgun (WGS) entry which is preliminary data.</text>
</comment>
<dbReference type="InterPro" id="IPR046362">
    <property type="entry name" value="Zw10/DSL1_C_sf"/>
</dbReference>
<dbReference type="EMBL" id="CAWYQH010000099">
    <property type="protein sequence ID" value="CAK8685318.1"/>
    <property type="molecule type" value="Genomic_DNA"/>
</dbReference>
<reference evidence="4 5" key="1">
    <citation type="submission" date="2024-02" db="EMBL/GenBank/DDBJ databases">
        <authorList>
            <person name="Daric V."/>
            <person name="Darras S."/>
        </authorList>
    </citation>
    <scope>NUCLEOTIDE SEQUENCE [LARGE SCALE GENOMIC DNA]</scope>
</reference>
<sequence length="777" mass="88274">MKMSVMSLVTEALVSAGSLAKDDWSTKIDRLSGRAYDIKHELNDFIQQCYGDFVPLLTTTDNIHVKLCQLQADVESLQSSFDNVVKSQIRDSTKEFEKLSVEHLKTSKLTDALEKLYLIHTSLEGYDKNFKTKQFFEASTWLKEIGNTLSSLEGDDLVDTSIYNALRTKFSWCQQNLQYTLDEIWRDSIVWTLPLDDDTEGTGTQLSINFVNASDGVSGQDVVHSLMTCQTLSYKLQKFAKNVLQYLFEPVVVSSFSPVIKCEGAKAVIKLEKKICLTDSTQEFHPDIVFGKVLMCLEFLYNHLLNLKLSPGTDRDEVLMSLFRKYVCEDTIKLLIDHCLRKSIPNTKEELNNYDKVAAVVKQFESSLQSMHFIPEEVTQFGGLIDFISDIHVHFGNQRCAAVLSKARKLMKMDIHETVEITSDAEYNDETTNLLHSSKLYKPSELVVQAVTKILNSEMSLSENTMRLPRFRVSKAAKELIELAYQTLHEATTSSPESAMRMVITTQDVFELYAAVVPMYHRESLLNLPQVAALHHNDCWYISHHLLTLGHQFSKLLPGKSGGVELSFAHQVPMLRHLGSECFLAQMRKQRDLLLECLAPLKKFQSTPNVDKYMIAERPVKQVMHQLHHLRKVWSDILPDNVLQTSIATLVNSAISEVVSCICTMEDISSEDSIQLKTICCVLEDQIPSLFPALDSDDSTDVFGKRDLTWQRNVRKWQRLAELIFVLDASLIDIVDRWAHSKGPLASSFTAVEVKGLIRALFQNTERRANAISKIRY</sequence>
<dbReference type="Pfam" id="PF22766">
    <property type="entry name" value="ZW10_C2"/>
    <property type="match status" value="1"/>
</dbReference>
<dbReference type="Gene3D" id="1.10.357.150">
    <property type="match status" value="1"/>
</dbReference>
<dbReference type="InterPro" id="IPR055148">
    <property type="entry name" value="ZW10_C_2"/>
</dbReference>
<organism evidence="4 5">
    <name type="scientific">Clavelina lepadiformis</name>
    <name type="common">Light-bulb sea squirt</name>
    <name type="synonym">Ascidia lepadiformis</name>
    <dbReference type="NCBI Taxonomy" id="159417"/>
    <lineage>
        <taxon>Eukaryota</taxon>
        <taxon>Metazoa</taxon>
        <taxon>Chordata</taxon>
        <taxon>Tunicata</taxon>
        <taxon>Ascidiacea</taxon>
        <taxon>Aplousobranchia</taxon>
        <taxon>Clavelinidae</taxon>
        <taxon>Clavelina</taxon>
    </lineage>
</organism>
<feature type="domain" description="Centromere/kinetochore protein zw10 C-terminal" evidence="2">
    <location>
        <begin position="468"/>
        <end position="596"/>
    </location>
</feature>
<evidence type="ECO:0000259" key="2">
    <source>
        <dbReference type="Pfam" id="PF20666"/>
    </source>
</evidence>
<dbReference type="Proteomes" id="UP001642483">
    <property type="component" value="Unassembled WGS sequence"/>
</dbReference>
<feature type="domain" description="Centromere/kinetochore protein zw10 middle" evidence="1">
    <location>
        <begin position="181"/>
        <end position="411"/>
    </location>
</feature>
<proteinExistence type="predicted"/>
<evidence type="ECO:0000259" key="3">
    <source>
        <dbReference type="Pfam" id="PF22766"/>
    </source>
</evidence>
<keyword evidence="5" id="KW-1185">Reference proteome</keyword>
<feature type="domain" description="ZW10 C-terminal helical" evidence="3">
    <location>
        <begin position="620"/>
        <end position="775"/>
    </location>
</feature>
<gene>
    <name evidence="4" type="ORF">CVLEPA_LOCUS16452</name>
</gene>
<dbReference type="InterPro" id="IPR048343">
    <property type="entry name" value="ZW10_C"/>
</dbReference>
<dbReference type="Pfam" id="PF20666">
    <property type="entry name" value="ZW10_C"/>
    <property type="match status" value="1"/>
</dbReference>
<dbReference type="Pfam" id="PF20665">
    <property type="entry name" value="Zw10_middle"/>
    <property type="match status" value="1"/>
</dbReference>
<evidence type="ECO:0000313" key="5">
    <source>
        <dbReference type="Proteomes" id="UP001642483"/>
    </source>
</evidence>
<name>A0ABP0G1C0_CLALP</name>
<accession>A0ABP0G1C0</accession>
<protein>
    <recommendedName>
        <fullName evidence="6">Centromere/kinetochore protein zw10-like protein</fullName>
    </recommendedName>
</protein>
<evidence type="ECO:0000313" key="4">
    <source>
        <dbReference type="EMBL" id="CAK8685318.1"/>
    </source>
</evidence>
<dbReference type="InterPro" id="IPR048344">
    <property type="entry name" value="Zw10_middle"/>
</dbReference>
<dbReference type="PANTHER" id="PTHR12205:SF0">
    <property type="entry name" value="CENTROMERE_KINETOCHORE PROTEIN ZW10 HOMOLOG"/>
    <property type="match status" value="1"/>
</dbReference>
<dbReference type="PANTHER" id="PTHR12205">
    <property type="entry name" value="CENTROMERE/KINETOCHORE PROTEIN ZW10"/>
    <property type="match status" value="1"/>
</dbReference>
<evidence type="ECO:0008006" key="6">
    <source>
        <dbReference type="Google" id="ProtNLM"/>
    </source>
</evidence>